<dbReference type="AlphaFoldDB" id="A0A232FCN5"/>
<dbReference type="CDD" id="cd00032">
    <property type="entry name" value="CASc"/>
    <property type="match status" value="1"/>
</dbReference>
<dbReference type="InterPro" id="IPR002398">
    <property type="entry name" value="Pept_C14"/>
</dbReference>
<dbReference type="InterPro" id="IPR015917">
    <property type="entry name" value="Pept_C14A"/>
</dbReference>
<dbReference type="Pfam" id="PF00656">
    <property type="entry name" value="Peptidase_C14"/>
    <property type="match status" value="1"/>
</dbReference>
<feature type="domain" description="Caspase family p10" evidence="3">
    <location>
        <begin position="212"/>
        <end position="288"/>
    </location>
</feature>
<dbReference type="GO" id="GO:0006915">
    <property type="term" value="P:apoptotic process"/>
    <property type="evidence" value="ECO:0007669"/>
    <property type="project" value="TreeGrafter"/>
</dbReference>
<dbReference type="PANTHER" id="PTHR10454">
    <property type="entry name" value="CASPASE"/>
    <property type="match status" value="1"/>
</dbReference>
<dbReference type="STRING" id="543379.A0A232FCN5"/>
<dbReference type="GO" id="GO:0005737">
    <property type="term" value="C:cytoplasm"/>
    <property type="evidence" value="ECO:0007669"/>
    <property type="project" value="TreeGrafter"/>
</dbReference>
<dbReference type="InterPro" id="IPR001309">
    <property type="entry name" value="Pept_C14_p20"/>
</dbReference>
<gene>
    <name evidence="5" type="ORF">TSAR_003352</name>
</gene>
<sequence length="297" mass="34146">MVLKRFNMLNLVAKAQGRMSTEMGADRYNMENPNRGKYVVFNHETFATQLAPRKGSSVDTRKIKQTFQQLGFTVDICNDYEYSGIIKKLEELRRYDHSDNDCLCIFVLTHGVMDDFISAKDTNYKLDKIWKPFTADECSTLAGKPKLFFFQTCRGTNLDPGVQMISFSGTTQTDGSGSNTSYRISTHADFFIRLQYGSRQKFHSILTPLFAGFYSWRNPTEGSWYVQSLCDVLDKYAATRDLVNMLTITNRNVVENFESYNNDMPLLHNKKQMSSFTSNLMRDIYFTPKNQRNTTGG</sequence>
<comment type="caution">
    <text evidence="5">The sequence shown here is derived from an EMBL/GenBank/DDBJ whole genome shotgun (WGS) entry which is preliminary data.</text>
</comment>
<dbReference type="GO" id="GO:0006508">
    <property type="term" value="P:proteolysis"/>
    <property type="evidence" value="ECO:0007669"/>
    <property type="project" value="InterPro"/>
</dbReference>
<dbReference type="GO" id="GO:0004197">
    <property type="term" value="F:cysteine-type endopeptidase activity"/>
    <property type="evidence" value="ECO:0007669"/>
    <property type="project" value="InterPro"/>
</dbReference>
<dbReference type="EMBL" id="NNAY01000432">
    <property type="protein sequence ID" value="OXU28435.1"/>
    <property type="molecule type" value="Genomic_DNA"/>
</dbReference>
<dbReference type="PROSITE" id="PS01121">
    <property type="entry name" value="CASPASE_HIS"/>
    <property type="match status" value="1"/>
</dbReference>
<dbReference type="PRINTS" id="PR00376">
    <property type="entry name" value="IL1BCENZYME"/>
</dbReference>
<protein>
    <recommendedName>
        <fullName evidence="7">Caspase family p20 domain-containing protein</fullName>
    </recommendedName>
</protein>
<accession>A0A232FCN5</accession>
<dbReference type="SUPFAM" id="SSF52129">
    <property type="entry name" value="Caspase-like"/>
    <property type="match status" value="1"/>
</dbReference>
<dbReference type="Proteomes" id="UP000215335">
    <property type="component" value="Unassembled WGS sequence"/>
</dbReference>
<dbReference type="InterPro" id="IPR011600">
    <property type="entry name" value="Pept_C14_caspase"/>
</dbReference>
<dbReference type="InterPro" id="IPR002138">
    <property type="entry name" value="Pept_C14_p10"/>
</dbReference>
<evidence type="ECO:0000256" key="1">
    <source>
        <dbReference type="ARBA" id="ARBA00010134"/>
    </source>
</evidence>
<dbReference type="SMART" id="SM00115">
    <property type="entry name" value="CASc"/>
    <property type="match status" value="1"/>
</dbReference>
<evidence type="ECO:0000313" key="5">
    <source>
        <dbReference type="EMBL" id="OXU28435.1"/>
    </source>
</evidence>
<proteinExistence type="inferred from homology"/>
<evidence type="ECO:0000313" key="6">
    <source>
        <dbReference type="Proteomes" id="UP000215335"/>
    </source>
</evidence>
<reference evidence="5 6" key="1">
    <citation type="journal article" date="2017" name="Curr. Biol.">
        <title>The Evolution of Venom by Co-option of Single-Copy Genes.</title>
        <authorList>
            <person name="Martinson E.O."/>
            <person name="Mrinalini"/>
            <person name="Kelkar Y.D."/>
            <person name="Chang C.H."/>
            <person name="Werren J.H."/>
        </authorList>
    </citation>
    <scope>NUCLEOTIDE SEQUENCE [LARGE SCALE GENOMIC DNA]</scope>
    <source>
        <strain evidence="5 6">Alberta</strain>
        <tissue evidence="5">Whole body</tissue>
    </source>
</reference>
<dbReference type="Gene3D" id="3.40.50.1460">
    <property type="match status" value="1"/>
</dbReference>
<evidence type="ECO:0000256" key="2">
    <source>
        <dbReference type="RuleBase" id="RU003971"/>
    </source>
</evidence>
<dbReference type="InterPro" id="IPR016129">
    <property type="entry name" value="Caspase_his_AS"/>
</dbReference>
<evidence type="ECO:0008006" key="7">
    <source>
        <dbReference type="Google" id="ProtNLM"/>
    </source>
</evidence>
<dbReference type="PROSITE" id="PS50208">
    <property type="entry name" value="CASPASE_P20"/>
    <property type="match status" value="1"/>
</dbReference>
<dbReference type="GO" id="GO:0043525">
    <property type="term" value="P:positive regulation of neuron apoptotic process"/>
    <property type="evidence" value="ECO:0007669"/>
    <property type="project" value="TreeGrafter"/>
</dbReference>
<organism evidence="5 6">
    <name type="scientific">Trichomalopsis sarcophagae</name>
    <dbReference type="NCBI Taxonomy" id="543379"/>
    <lineage>
        <taxon>Eukaryota</taxon>
        <taxon>Metazoa</taxon>
        <taxon>Ecdysozoa</taxon>
        <taxon>Arthropoda</taxon>
        <taxon>Hexapoda</taxon>
        <taxon>Insecta</taxon>
        <taxon>Pterygota</taxon>
        <taxon>Neoptera</taxon>
        <taxon>Endopterygota</taxon>
        <taxon>Hymenoptera</taxon>
        <taxon>Apocrita</taxon>
        <taxon>Proctotrupomorpha</taxon>
        <taxon>Chalcidoidea</taxon>
        <taxon>Pteromalidae</taxon>
        <taxon>Pteromalinae</taxon>
        <taxon>Trichomalopsis</taxon>
    </lineage>
</organism>
<keyword evidence="6" id="KW-1185">Reference proteome</keyword>
<feature type="domain" description="Caspase family p20" evidence="4">
    <location>
        <begin position="34"/>
        <end position="157"/>
    </location>
</feature>
<dbReference type="PROSITE" id="PS50207">
    <property type="entry name" value="CASPASE_P10"/>
    <property type="match status" value="1"/>
</dbReference>
<name>A0A232FCN5_9HYME</name>
<dbReference type="PANTHER" id="PTHR10454:SF232">
    <property type="entry name" value="AT03047P-RELATED"/>
    <property type="match status" value="1"/>
</dbReference>
<evidence type="ECO:0000259" key="4">
    <source>
        <dbReference type="PROSITE" id="PS50208"/>
    </source>
</evidence>
<dbReference type="InterPro" id="IPR029030">
    <property type="entry name" value="Caspase-like_dom_sf"/>
</dbReference>
<dbReference type="OrthoDB" id="6116485at2759"/>
<comment type="similarity">
    <text evidence="1 2">Belongs to the peptidase C14A family.</text>
</comment>
<evidence type="ECO:0000259" key="3">
    <source>
        <dbReference type="PROSITE" id="PS50207"/>
    </source>
</evidence>